<dbReference type="Gene3D" id="3.40.50.1820">
    <property type="entry name" value="alpha/beta hydrolase"/>
    <property type="match status" value="1"/>
</dbReference>
<dbReference type="GO" id="GO:0016787">
    <property type="term" value="F:hydrolase activity"/>
    <property type="evidence" value="ECO:0007669"/>
    <property type="project" value="UniProtKB-KW"/>
</dbReference>
<dbReference type="AlphaFoldDB" id="A0A0J6W1L5"/>
<name>A0A0J6W1L5_9MYCO</name>
<dbReference type="EMBL" id="JYNL01000029">
    <property type="protein sequence ID" value="KMO75557.1"/>
    <property type="molecule type" value="Genomic_DNA"/>
</dbReference>
<evidence type="ECO:0000259" key="1">
    <source>
        <dbReference type="Pfam" id="PF00561"/>
    </source>
</evidence>
<evidence type="ECO:0000313" key="2">
    <source>
        <dbReference type="EMBL" id="KMO75557.1"/>
    </source>
</evidence>
<dbReference type="Proteomes" id="UP000036513">
    <property type="component" value="Unassembled WGS sequence"/>
</dbReference>
<dbReference type="STRING" id="37916.MCHLDSM_03222"/>
<dbReference type="PATRIC" id="fig|37916.4.peg.3148"/>
<organism evidence="2 3">
    <name type="scientific">Mycolicibacterium chlorophenolicum</name>
    <dbReference type="NCBI Taxonomy" id="37916"/>
    <lineage>
        <taxon>Bacteria</taxon>
        <taxon>Bacillati</taxon>
        <taxon>Actinomycetota</taxon>
        <taxon>Actinomycetes</taxon>
        <taxon>Mycobacteriales</taxon>
        <taxon>Mycobacteriaceae</taxon>
        <taxon>Mycolicibacterium</taxon>
    </lineage>
</organism>
<protein>
    <submittedName>
        <fullName evidence="2">Putative aminoacrylate hydrolase RutD</fullName>
    </submittedName>
</protein>
<accession>A0A0J6W1L5</accession>
<keyword evidence="2" id="KW-0378">Hydrolase</keyword>
<sequence>MPVGYGHGVFMSREVVRGLRIFDVDPIAHGRPLMTNDKRGHGASRGRPRPLDYRFEEAATDLLGVLDAADLTVPIDFAGSSFGAAAALYAVLAAPQRFRRLALVIPPVSWETGADQQRQWYFDTADLIDSIGPAAWRQQWADAPLAELR</sequence>
<comment type="caution">
    <text evidence="2">The sequence shown here is derived from an EMBL/GenBank/DDBJ whole genome shotgun (WGS) entry which is preliminary data.</text>
</comment>
<gene>
    <name evidence="2" type="primary">rutD_3</name>
    <name evidence="2" type="ORF">MCHLDSM_03222</name>
</gene>
<dbReference type="SMR" id="A0A0J6W1L5"/>
<evidence type="ECO:0000313" key="3">
    <source>
        <dbReference type="Proteomes" id="UP000036513"/>
    </source>
</evidence>
<feature type="domain" description="AB hydrolase-1" evidence="1">
    <location>
        <begin position="27"/>
        <end position="145"/>
    </location>
</feature>
<dbReference type="SUPFAM" id="SSF53474">
    <property type="entry name" value="alpha/beta-Hydrolases"/>
    <property type="match status" value="1"/>
</dbReference>
<keyword evidence="3" id="KW-1185">Reference proteome</keyword>
<dbReference type="Pfam" id="PF00561">
    <property type="entry name" value="Abhydrolase_1"/>
    <property type="match status" value="1"/>
</dbReference>
<reference evidence="2 3" key="1">
    <citation type="journal article" date="2015" name="Genome Biol. Evol.">
        <title>Characterization of Three Mycobacterium spp. with Potential Use in Bioremediation by Genome Sequencing and Comparative Genomics.</title>
        <authorList>
            <person name="Das S."/>
            <person name="Pettersson B.M."/>
            <person name="Behra P.R."/>
            <person name="Ramesh M."/>
            <person name="Dasgupta S."/>
            <person name="Bhattacharya A."/>
            <person name="Kirsebom L.A."/>
        </authorList>
    </citation>
    <scope>NUCLEOTIDE SEQUENCE [LARGE SCALE GENOMIC DNA]</scope>
    <source>
        <strain evidence="2 3">DSM 43826</strain>
    </source>
</reference>
<dbReference type="InterPro" id="IPR000073">
    <property type="entry name" value="AB_hydrolase_1"/>
</dbReference>
<dbReference type="InterPro" id="IPR029058">
    <property type="entry name" value="AB_hydrolase_fold"/>
</dbReference>
<proteinExistence type="predicted"/>